<dbReference type="Gene3D" id="1.20.1460.10">
    <property type="entry name" value="subunit c (vma5p) of the yeast v-atpase, domain 2"/>
    <property type="match status" value="1"/>
</dbReference>
<dbReference type="GO" id="GO:0046961">
    <property type="term" value="F:proton-transporting ATPase activity, rotational mechanism"/>
    <property type="evidence" value="ECO:0007669"/>
    <property type="project" value="InterPro"/>
</dbReference>
<dbReference type="CDD" id="cd14785">
    <property type="entry name" value="V-ATPase_C"/>
    <property type="match status" value="1"/>
</dbReference>
<evidence type="ECO:0000256" key="4">
    <source>
        <dbReference type="ARBA" id="ARBA00023065"/>
    </source>
</evidence>
<evidence type="ECO:0000256" key="1">
    <source>
        <dbReference type="ARBA" id="ARBA00006138"/>
    </source>
</evidence>
<evidence type="ECO:0000313" key="7">
    <source>
        <dbReference type="Proteomes" id="UP001301350"/>
    </source>
</evidence>
<proteinExistence type="inferred from homology"/>
<keyword evidence="2 5" id="KW-0813">Transport</keyword>
<evidence type="ECO:0000313" key="6">
    <source>
        <dbReference type="EMBL" id="KAK4538821.1"/>
    </source>
</evidence>
<comment type="similarity">
    <text evidence="1 5">Belongs to the V-ATPase C subunit family.</text>
</comment>
<dbReference type="PANTHER" id="PTHR10137:SF0">
    <property type="entry name" value="V-TYPE PROTON ATPASE SUBUNIT C"/>
    <property type="match status" value="1"/>
</dbReference>
<comment type="caution">
    <text evidence="6">The sequence shown here is derived from an EMBL/GenBank/DDBJ whole genome shotgun (WGS) entry which is preliminary data.</text>
</comment>
<keyword evidence="4 5" id="KW-0406">Ion transport</keyword>
<dbReference type="Gene3D" id="3.30.70.1180">
    <property type="entry name" value="Vacuolar atp synthase subunit c, domain 1"/>
    <property type="match status" value="1"/>
</dbReference>
<dbReference type="InterPro" id="IPR036132">
    <property type="entry name" value="Vac_ATP_synth_c_sf"/>
</dbReference>
<dbReference type="EMBL" id="JANCYW010000020">
    <property type="protein sequence ID" value="KAK4538821.1"/>
    <property type="molecule type" value="Genomic_DNA"/>
</dbReference>
<reference evidence="6 7" key="1">
    <citation type="submission" date="2022-07" db="EMBL/GenBank/DDBJ databases">
        <title>Genome-wide signatures of adaptation to extreme environments.</title>
        <authorList>
            <person name="Cho C.H."/>
            <person name="Yoon H.S."/>
        </authorList>
    </citation>
    <scope>NUCLEOTIDE SEQUENCE [LARGE SCALE GENOMIC DNA]</scope>
    <source>
        <strain evidence="6 7">DBV 063 E5</strain>
    </source>
</reference>
<dbReference type="InterPro" id="IPR004907">
    <property type="entry name" value="ATPase_V1-cplx_csu"/>
</dbReference>
<dbReference type="Proteomes" id="UP001301350">
    <property type="component" value="Unassembled WGS sequence"/>
</dbReference>
<accession>A0AAV9J375</accession>
<dbReference type="GO" id="GO:0000221">
    <property type="term" value="C:vacuolar proton-transporting V-type ATPase, V1 domain"/>
    <property type="evidence" value="ECO:0007669"/>
    <property type="project" value="TreeGrafter"/>
</dbReference>
<dbReference type="Gene3D" id="3.30.70.100">
    <property type="match status" value="1"/>
</dbReference>
<organism evidence="6 7">
    <name type="scientific">Cyanidium caldarium</name>
    <name type="common">Red alga</name>
    <dbReference type="NCBI Taxonomy" id="2771"/>
    <lineage>
        <taxon>Eukaryota</taxon>
        <taxon>Rhodophyta</taxon>
        <taxon>Bangiophyceae</taxon>
        <taxon>Cyanidiales</taxon>
        <taxon>Cyanidiaceae</taxon>
        <taxon>Cyanidium</taxon>
    </lineage>
</organism>
<gene>
    <name evidence="6" type="ORF">CDCA_CDCA20G4846</name>
</gene>
<keyword evidence="3 5" id="KW-0375">Hydrogen ion transport</keyword>
<name>A0AAV9J375_CYACA</name>
<evidence type="ECO:0000256" key="3">
    <source>
        <dbReference type="ARBA" id="ARBA00022781"/>
    </source>
</evidence>
<dbReference type="Pfam" id="PF03223">
    <property type="entry name" value="V-ATPase_C"/>
    <property type="match status" value="1"/>
</dbReference>
<dbReference type="SUPFAM" id="SSF118203">
    <property type="entry name" value="Vacuolar ATP synthase subunit C"/>
    <property type="match status" value="1"/>
</dbReference>
<evidence type="ECO:0000256" key="2">
    <source>
        <dbReference type="ARBA" id="ARBA00022448"/>
    </source>
</evidence>
<evidence type="ECO:0000256" key="5">
    <source>
        <dbReference type="RuleBase" id="RU364010"/>
    </source>
</evidence>
<dbReference type="PANTHER" id="PTHR10137">
    <property type="entry name" value="V-TYPE PROTON ATPASE SUBUNIT C"/>
    <property type="match status" value="1"/>
</dbReference>
<protein>
    <recommendedName>
        <fullName evidence="5">V-type proton ATPase subunit C</fullName>
    </recommendedName>
</protein>
<comment type="subunit">
    <text evidence="5">V-ATPase is a heteromultimeric enzyme composed of a peripheral catalytic V1 complex (components A to H) attached to an integral membrane V0 proton pore complex.</text>
</comment>
<dbReference type="AlphaFoldDB" id="A0AAV9J375"/>
<comment type="function">
    <text evidence="5">Subunit of the V1 complex of vacuolar(H+)-ATPase (V-ATPase), a multisubunit enzyme composed of a peripheral complex (V1) that hydrolyzes ATP and a membrane integral complex (V0) that translocates protons. V-ATPase is responsible for acidifying and maintaining the pH of intracellular compartments and in some cell types, is targeted to the plasma membrane, where it is responsible for acidifying the extracellular environment. Subunit C is necessary for the assembly of the catalytic sector of the enzyme and is likely to have a specific function in its catalytic activity.</text>
</comment>
<keyword evidence="7" id="KW-1185">Reference proteome</keyword>
<sequence length="406" mass="44630">MPTRTYWLISVPQLAPSLERARVSRLELPAFRVGTLDALMALSDGAAKDDAAVSQLCHRIGKQFREIEDDGMEDEGGAEGLAVAEELLMRFRWNDAKYAANSSTPLSNIVQGIVRDAEQLERDLTARANAYANAKQELATVRRHGEGGLLTRSLADWVPAAQVLNTEHLLSLYVVVPRYATADFLNSYESLSAAAVVPRSATLITEDKEWALFSVVVLRRGAAEFRRAARERRYQVREYQHSNSNDNGAADGAPDARGRYEQLAQEVTQRGGQLRQWCRVAYTEATEALLHLKVVRLFVESVLRYGLPVTFEAACIQPEEKQEARVRQALRHRYRHLAFGYREEEEDGGGGSANALAAALGLQRRAAPATAITNAVGGTATDGIDGDGDDEPYVSFSLQLGVTVGR</sequence>